<sequence length="208" mass="23443">MEMQKDFESLLQILEEKTGKLYTLSLHEVGTPNDKDIVFGKLSERTCKWKIVMNRQRKKFGLSSDMVDMDEDLMLLNGVYNSYDEMNLAITRLRLDNAVELYRLGKGGSLASYKEIPTPEGKIMWELTCGACGKTMKKSEYIRNMCQTRDCYRRNAIPTAPGAISCNNFEYLVPPTILDGVHAGDGEIYHRGPGSIAIITTLGKIVKC</sequence>
<accession>A0A6C0EL09</accession>
<organism evidence="1">
    <name type="scientific">viral metagenome</name>
    <dbReference type="NCBI Taxonomy" id="1070528"/>
    <lineage>
        <taxon>unclassified sequences</taxon>
        <taxon>metagenomes</taxon>
        <taxon>organismal metagenomes</taxon>
    </lineage>
</organism>
<evidence type="ECO:0000313" key="1">
    <source>
        <dbReference type="EMBL" id="QHT29422.1"/>
    </source>
</evidence>
<reference evidence="1" key="1">
    <citation type="journal article" date="2020" name="Nature">
        <title>Giant virus diversity and host interactions through global metagenomics.</title>
        <authorList>
            <person name="Schulz F."/>
            <person name="Roux S."/>
            <person name="Paez-Espino D."/>
            <person name="Jungbluth S."/>
            <person name="Walsh D.A."/>
            <person name="Denef V.J."/>
            <person name="McMahon K.D."/>
            <person name="Konstantinidis K.T."/>
            <person name="Eloe-Fadrosh E.A."/>
            <person name="Kyrpides N.C."/>
            <person name="Woyke T."/>
        </authorList>
    </citation>
    <scope>NUCLEOTIDE SEQUENCE</scope>
    <source>
        <strain evidence="1">GVMAG-M-3300005589-24</strain>
    </source>
</reference>
<dbReference type="EMBL" id="MN738877">
    <property type="protein sequence ID" value="QHT29422.1"/>
    <property type="molecule type" value="Genomic_DNA"/>
</dbReference>
<dbReference type="AlphaFoldDB" id="A0A6C0EL09"/>
<name>A0A6C0EL09_9ZZZZ</name>
<protein>
    <submittedName>
        <fullName evidence="1">Uncharacterized protein</fullName>
    </submittedName>
</protein>
<proteinExistence type="predicted"/>